<comment type="caution">
    <text evidence="13">The sequence shown here is derived from an EMBL/GenBank/DDBJ whole genome shotgun (WGS) entry which is preliminary data.</text>
</comment>
<comment type="subcellular location">
    <subcellularLocation>
        <location evidence="1">Cell inner membrane</location>
        <topology evidence="1">Multi-pass membrane protein</topology>
    </subcellularLocation>
    <subcellularLocation>
        <location evidence="9">Cell membrane</location>
        <topology evidence="9">Multi-pass membrane protein</topology>
    </subcellularLocation>
</comment>
<dbReference type="InterPro" id="IPR000045">
    <property type="entry name" value="Prepilin_IV_endopep_pep"/>
</dbReference>
<evidence type="ECO:0000256" key="6">
    <source>
        <dbReference type="ARBA" id="ARBA00022989"/>
    </source>
</evidence>
<dbReference type="Pfam" id="PF01478">
    <property type="entry name" value="Peptidase_A24"/>
    <property type="match status" value="1"/>
</dbReference>
<name>A0A538SQF6_UNCEI</name>
<dbReference type="EC" id="3.4.23.43" evidence="9"/>
<organism evidence="13 14">
    <name type="scientific">Eiseniibacteriota bacterium</name>
    <dbReference type="NCBI Taxonomy" id="2212470"/>
    <lineage>
        <taxon>Bacteria</taxon>
        <taxon>Candidatus Eiseniibacteriota</taxon>
    </lineage>
</organism>
<dbReference type="Pfam" id="PF06750">
    <property type="entry name" value="A24_N_bact"/>
    <property type="match status" value="1"/>
</dbReference>
<evidence type="ECO:0000256" key="4">
    <source>
        <dbReference type="ARBA" id="ARBA00022519"/>
    </source>
</evidence>
<evidence type="ECO:0000259" key="12">
    <source>
        <dbReference type="Pfam" id="PF06750"/>
    </source>
</evidence>
<feature type="transmembrane region" description="Helical" evidence="10">
    <location>
        <begin position="6"/>
        <end position="26"/>
    </location>
</feature>
<dbReference type="EC" id="2.1.1.-" evidence="9"/>
<sequence>MNPEHFIQASAFALGLVLGSFLNVVIARLPRGESIVTPPSRCPRCKKRIHPWDNVPVLSFVILRGRCRHCRRKISWRYPVVELLSGLLLWLLVRRVGDPLLLVPQAAFLLALLAIAWIDLDTRTIPDVVTIPGVGLGLAASLFSPPGLAAALLGALCGGVSLWLVGTLYERATSVPGMGGGDVKLAAMMGAFLGVGGVFGAIFLASLAGSVFGILLIALGKGSRRTAIPFGTFLAPAAIALCLYGDSLFRLYRSFLP</sequence>
<dbReference type="Gene3D" id="1.20.120.1220">
    <property type="match status" value="1"/>
</dbReference>
<evidence type="ECO:0000256" key="3">
    <source>
        <dbReference type="ARBA" id="ARBA00022475"/>
    </source>
</evidence>
<dbReference type="InterPro" id="IPR050882">
    <property type="entry name" value="Prepilin_peptidase/N-MTase"/>
</dbReference>
<dbReference type="GO" id="GO:0004190">
    <property type="term" value="F:aspartic-type endopeptidase activity"/>
    <property type="evidence" value="ECO:0007669"/>
    <property type="project" value="UniProtKB-EC"/>
</dbReference>
<keyword evidence="3" id="KW-1003">Cell membrane</keyword>
<comment type="catalytic activity">
    <reaction evidence="9">
        <text>Typically cleaves a -Gly-|-Phe- bond to release an N-terminal, basic peptide of 5-8 residues from type IV prepilin, and then N-methylates the new N-terminal amino group, the methyl donor being S-adenosyl-L-methionine.</text>
        <dbReference type="EC" id="3.4.23.43"/>
    </reaction>
</comment>
<evidence type="ECO:0000256" key="8">
    <source>
        <dbReference type="RuleBase" id="RU003793"/>
    </source>
</evidence>
<keyword evidence="6 10" id="KW-1133">Transmembrane helix</keyword>
<protein>
    <recommendedName>
        <fullName evidence="9">Prepilin leader peptidase/N-methyltransferase</fullName>
        <ecNumber evidence="9">2.1.1.-</ecNumber>
        <ecNumber evidence="9">3.4.23.43</ecNumber>
    </recommendedName>
</protein>
<dbReference type="AlphaFoldDB" id="A0A538SQF6"/>
<keyword evidence="4" id="KW-0997">Cell inner membrane</keyword>
<evidence type="ECO:0000256" key="5">
    <source>
        <dbReference type="ARBA" id="ARBA00022692"/>
    </source>
</evidence>
<dbReference type="GO" id="GO:0008168">
    <property type="term" value="F:methyltransferase activity"/>
    <property type="evidence" value="ECO:0007669"/>
    <property type="project" value="UniProtKB-KW"/>
</dbReference>
<dbReference type="InterPro" id="IPR014032">
    <property type="entry name" value="Peptidase_A24A_bac"/>
</dbReference>
<keyword evidence="9" id="KW-0378">Hydrolase</keyword>
<feature type="transmembrane region" description="Helical" evidence="10">
    <location>
        <begin position="125"/>
        <end position="143"/>
    </location>
</feature>
<feature type="transmembrane region" description="Helical" evidence="10">
    <location>
        <begin position="74"/>
        <end position="93"/>
    </location>
</feature>
<dbReference type="PANTHER" id="PTHR30487">
    <property type="entry name" value="TYPE 4 PREPILIN-LIKE PROTEINS LEADER PEPTIDE-PROCESSING ENZYME"/>
    <property type="match status" value="1"/>
</dbReference>
<reference evidence="13 14" key="1">
    <citation type="journal article" date="2019" name="Nat. Microbiol.">
        <title>Mediterranean grassland soil C-N compound turnover is dependent on rainfall and depth, and is mediated by genomically divergent microorganisms.</title>
        <authorList>
            <person name="Diamond S."/>
            <person name="Andeer P.F."/>
            <person name="Li Z."/>
            <person name="Crits-Christoph A."/>
            <person name="Burstein D."/>
            <person name="Anantharaman K."/>
            <person name="Lane K.R."/>
            <person name="Thomas B.C."/>
            <person name="Pan C."/>
            <person name="Northen T.R."/>
            <person name="Banfield J.F."/>
        </authorList>
    </citation>
    <scope>NUCLEOTIDE SEQUENCE [LARGE SCALE GENOMIC DNA]</scope>
    <source>
        <strain evidence="13">WS_4</strain>
    </source>
</reference>
<keyword evidence="5 9" id="KW-0812">Transmembrane</keyword>
<dbReference type="PANTHER" id="PTHR30487:SF0">
    <property type="entry name" value="PREPILIN LEADER PEPTIDASE_N-METHYLTRANSFERASE-RELATED"/>
    <property type="match status" value="1"/>
</dbReference>
<feature type="transmembrane region" description="Helical" evidence="10">
    <location>
        <begin position="99"/>
        <end position="118"/>
    </location>
</feature>
<keyword evidence="9" id="KW-0511">Multifunctional enzyme</keyword>
<gene>
    <name evidence="13" type="ORF">E6K74_08865</name>
</gene>
<comment type="function">
    <text evidence="9">Plays an essential role in type IV pili and type II pseudopili formation by proteolytically removing the leader sequence from substrate proteins and subsequently monomethylating the alpha-amino group of the newly exposed N-terminal phenylalanine.</text>
</comment>
<evidence type="ECO:0000256" key="7">
    <source>
        <dbReference type="ARBA" id="ARBA00023136"/>
    </source>
</evidence>
<dbReference type="PRINTS" id="PR00864">
    <property type="entry name" value="PREPILNPTASE"/>
</dbReference>
<evidence type="ECO:0000313" key="13">
    <source>
        <dbReference type="EMBL" id="TMQ53614.1"/>
    </source>
</evidence>
<feature type="domain" description="Prepilin peptidase A24 N-terminal" evidence="12">
    <location>
        <begin position="14"/>
        <end position="93"/>
    </location>
</feature>
<keyword evidence="9" id="KW-0645">Protease</keyword>
<feature type="transmembrane region" description="Helical" evidence="10">
    <location>
        <begin position="190"/>
        <end position="220"/>
    </location>
</feature>
<keyword evidence="7 10" id="KW-0472">Membrane</keyword>
<evidence type="ECO:0000256" key="1">
    <source>
        <dbReference type="ARBA" id="ARBA00004429"/>
    </source>
</evidence>
<proteinExistence type="inferred from homology"/>
<evidence type="ECO:0000313" key="14">
    <source>
        <dbReference type="Proteomes" id="UP000319829"/>
    </source>
</evidence>
<accession>A0A538SQF6</accession>
<evidence type="ECO:0000256" key="9">
    <source>
        <dbReference type="RuleBase" id="RU003794"/>
    </source>
</evidence>
<feature type="transmembrane region" description="Helical" evidence="10">
    <location>
        <begin position="226"/>
        <end position="244"/>
    </location>
</feature>
<keyword evidence="9" id="KW-0489">Methyltransferase</keyword>
<comment type="similarity">
    <text evidence="2 8">Belongs to the peptidase A24 family.</text>
</comment>
<dbReference type="GO" id="GO:0005886">
    <property type="term" value="C:plasma membrane"/>
    <property type="evidence" value="ECO:0007669"/>
    <property type="project" value="UniProtKB-SubCell"/>
</dbReference>
<dbReference type="GO" id="GO:0006465">
    <property type="term" value="P:signal peptide processing"/>
    <property type="evidence" value="ECO:0007669"/>
    <property type="project" value="TreeGrafter"/>
</dbReference>
<evidence type="ECO:0000256" key="10">
    <source>
        <dbReference type="SAM" id="Phobius"/>
    </source>
</evidence>
<keyword evidence="9" id="KW-0808">Transferase</keyword>
<dbReference type="EMBL" id="VBOU01000083">
    <property type="protein sequence ID" value="TMQ53614.1"/>
    <property type="molecule type" value="Genomic_DNA"/>
</dbReference>
<dbReference type="GO" id="GO:0032259">
    <property type="term" value="P:methylation"/>
    <property type="evidence" value="ECO:0007669"/>
    <property type="project" value="UniProtKB-KW"/>
</dbReference>
<dbReference type="Proteomes" id="UP000319829">
    <property type="component" value="Unassembled WGS sequence"/>
</dbReference>
<dbReference type="InterPro" id="IPR010627">
    <property type="entry name" value="Prepilin_pept_A24_N"/>
</dbReference>
<evidence type="ECO:0000256" key="2">
    <source>
        <dbReference type="ARBA" id="ARBA00005801"/>
    </source>
</evidence>
<feature type="domain" description="Prepilin type IV endopeptidase peptidase" evidence="11">
    <location>
        <begin position="107"/>
        <end position="214"/>
    </location>
</feature>
<evidence type="ECO:0000259" key="11">
    <source>
        <dbReference type="Pfam" id="PF01478"/>
    </source>
</evidence>